<dbReference type="InterPro" id="IPR016040">
    <property type="entry name" value="NAD(P)-bd_dom"/>
</dbReference>
<dbReference type="RefSeq" id="WP_271216029.1">
    <property type="nucleotide sequence ID" value="NZ_BAAAVD010000006.1"/>
</dbReference>
<dbReference type="InterPro" id="IPR036291">
    <property type="entry name" value="NAD(P)-bd_dom_sf"/>
</dbReference>
<dbReference type="Proteomes" id="UP001143474">
    <property type="component" value="Unassembled WGS sequence"/>
</dbReference>
<comment type="caution">
    <text evidence="2">The sequence shown here is derived from an EMBL/GenBank/DDBJ whole genome shotgun (WGS) entry which is preliminary data.</text>
</comment>
<feature type="domain" description="NAD(P)-binding" evidence="1">
    <location>
        <begin position="6"/>
        <end position="188"/>
    </location>
</feature>
<dbReference type="Pfam" id="PF13460">
    <property type="entry name" value="NAD_binding_10"/>
    <property type="match status" value="1"/>
</dbReference>
<dbReference type="CDD" id="cd05269">
    <property type="entry name" value="TMR_SDR_a"/>
    <property type="match status" value="1"/>
</dbReference>
<proteinExistence type="predicted"/>
<evidence type="ECO:0000313" key="2">
    <source>
        <dbReference type="EMBL" id="GLK07498.1"/>
    </source>
</evidence>
<evidence type="ECO:0000313" key="3">
    <source>
        <dbReference type="Proteomes" id="UP001143474"/>
    </source>
</evidence>
<protein>
    <submittedName>
        <fullName evidence="2">NAD(P)-dependent oxidoreductase</fullName>
    </submittedName>
</protein>
<sequence length="306" mass="32286">MIVISGASGRLGRLTVRHLSERVDPSRIVALTRTPEKIADLAGLGVRVRQASFDDTESLARAIDGAERMLVISTGTLGRRVEQHAGAIDVAVKAGVGHVLYTSMTRAGEPGNPLAILADHRDTERILADSGVPFTVLRNSVYADMLSLSLPLDRAVETGVLAGSSGAGHVPYVTRSDCAAVAAAVLADGGHEGQFLDVTGPQALDHHGIAAALSQATGRPVRYEPQAEDEARQELVARLPPEVLAKGAEAALESAFRFWGHVQDGWLDVTTHTVERLTGRPGTTLAEFFATSGMFDATAARTREGS</sequence>
<dbReference type="Gene3D" id="3.90.25.10">
    <property type="entry name" value="UDP-galactose 4-epimerase, domain 1"/>
    <property type="match status" value="1"/>
</dbReference>
<reference evidence="2" key="2">
    <citation type="submission" date="2023-01" db="EMBL/GenBank/DDBJ databases">
        <authorList>
            <person name="Sun Q."/>
            <person name="Evtushenko L."/>
        </authorList>
    </citation>
    <scope>NUCLEOTIDE SEQUENCE</scope>
    <source>
        <strain evidence="2">VKM Ac-2007</strain>
    </source>
</reference>
<dbReference type="SUPFAM" id="SSF51735">
    <property type="entry name" value="NAD(P)-binding Rossmann-fold domains"/>
    <property type="match status" value="1"/>
</dbReference>
<dbReference type="AlphaFoldDB" id="A0A9W6MBB6"/>
<organism evidence="2 3">
    <name type="scientific">Streptosporangium carneum</name>
    <dbReference type="NCBI Taxonomy" id="47481"/>
    <lineage>
        <taxon>Bacteria</taxon>
        <taxon>Bacillati</taxon>
        <taxon>Actinomycetota</taxon>
        <taxon>Actinomycetes</taxon>
        <taxon>Streptosporangiales</taxon>
        <taxon>Streptosporangiaceae</taxon>
        <taxon>Streptosporangium</taxon>
    </lineage>
</organism>
<dbReference type="PANTHER" id="PTHR47129">
    <property type="entry name" value="QUINONE OXIDOREDUCTASE 2"/>
    <property type="match status" value="1"/>
</dbReference>
<dbReference type="EMBL" id="BSEV01000001">
    <property type="protein sequence ID" value="GLK07498.1"/>
    <property type="molecule type" value="Genomic_DNA"/>
</dbReference>
<keyword evidence="3" id="KW-1185">Reference proteome</keyword>
<reference evidence="2" key="1">
    <citation type="journal article" date="2014" name="Int. J. Syst. Evol. Microbiol.">
        <title>Complete genome sequence of Corynebacterium casei LMG S-19264T (=DSM 44701T), isolated from a smear-ripened cheese.</title>
        <authorList>
            <consortium name="US DOE Joint Genome Institute (JGI-PGF)"/>
            <person name="Walter F."/>
            <person name="Albersmeier A."/>
            <person name="Kalinowski J."/>
            <person name="Ruckert C."/>
        </authorList>
    </citation>
    <scope>NUCLEOTIDE SEQUENCE</scope>
    <source>
        <strain evidence="2">VKM Ac-2007</strain>
    </source>
</reference>
<gene>
    <name evidence="2" type="ORF">GCM10017600_09030</name>
</gene>
<dbReference type="InterPro" id="IPR052718">
    <property type="entry name" value="NmrA-type_oxidoreductase"/>
</dbReference>
<name>A0A9W6MBB6_9ACTN</name>
<dbReference type="Gene3D" id="3.40.50.720">
    <property type="entry name" value="NAD(P)-binding Rossmann-like Domain"/>
    <property type="match status" value="1"/>
</dbReference>
<evidence type="ECO:0000259" key="1">
    <source>
        <dbReference type="Pfam" id="PF13460"/>
    </source>
</evidence>
<dbReference type="PANTHER" id="PTHR47129:SF1">
    <property type="entry name" value="NMRA-LIKE DOMAIN-CONTAINING PROTEIN"/>
    <property type="match status" value="1"/>
</dbReference>
<accession>A0A9W6MBB6</accession>